<dbReference type="PANTHER" id="PTHR47962:SF7">
    <property type="entry name" value="MITOCHONDRIAL ATP-DEPENDENT HELICASE IRC3-RELATED"/>
    <property type="match status" value="1"/>
</dbReference>
<dbReference type="InterPro" id="IPR001650">
    <property type="entry name" value="Helicase_C-like"/>
</dbReference>
<gene>
    <name evidence="3" type="ORF">E1809_12410</name>
</gene>
<protein>
    <submittedName>
        <fullName evidence="3">DUF3427 domain-containing protein</fullName>
    </submittedName>
</protein>
<dbReference type="GO" id="GO:0003677">
    <property type="term" value="F:DNA binding"/>
    <property type="evidence" value="ECO:0007669"/>
    <property type="project" value="InterPro"/>
</dbReference>
<dbReference type="Pfam" id="PF13091">
    <property type="entry name" value="PLDc_2"/>
    <property type="match status" value="1"/>
</dbReference>
<dbReference type="InterPro" id="IPR052511">
    <property type="entry name" value="ATP-dep_Helicase"/>
</dbReference>
<dbReference type="Proteomes" id="UP000295511">
    <property type="component" value="Unassembled WGS sequence"/>
</dbReference>
<organism evidence="3 4">
    <name type="scientific">Arthrobacter terricola</name>
    <dbReference type="NCBI Taxonomy" id="2547396"/>
    <lineage>
        <taxon>Bacteria</taxon>
        <taxon>Bacillati</taxon>
        <taxon>Actinomycetota</taxon>
        <taxon>Actinomycetes</taxon>
        <taxon>Micrococcales</taxon>
        <taxon>Micrococcaceae</taxon>
        <taxon>Arthrobacter</taxon>
    </lineage>
</organism>
<accession>A0A4R5KLG1</accession>
<dbReference type="CDD" id="cd18032">
    <property type="entry name" value="DEXHc_RE_I_III_res"/>
    <property type="match status" value="1"/>
</dbReference>
<keyword evidence="4" id="KW-1185">Reference proteome</keyword>
<dbReference type="Gene3D" id="3.30.870.10">
    <property type="entry name" value="Endonuclease Chain A"/>
    <property type="match status" value="1"/>
</dbReference>
<dbReference type="InterPro" id="IPR027417">
    <property type="entry name" value="P-loop_NTPase"/>
</dbReference>
<dbReference type="PANTHER" id="PTHR47962">
    <property type="entry name" value="ATP-DEPENDENT HELICASE LHR-RELATED-RELATED"/>
    <property type="match status" value="1"/>
</dbReference>
<dbReference type="AlphaFoldDB" id="A0A4R5KLG1"/>
<evidence type="ECO:0000259" key="1">
    <source>
        <dbReference type="PROSITE" id="PS51192"/>
    </source>
</evidence>
<dbReference type="GO" id="GO:0016887">
    <property type="term" value="F:ATP hydrolysis activity"/>
    <property type="evidence" value="ECO:0007669"/>
    <property type="project" value="TreeGrafter"/>
</dbReference>
<dbReference type="EMBL" id="SMRU01000013">
    <property type="protein sequence ID" value="TDF95310.1"/>
    <property type="molecule type" value="Genomic_DNA"/>
</dbReference>
<dbReference type="Gene3D" id="3.40.50.300">
    <property type="entry name" value="P-loop containing nucleotide triphosphate hydrolases"/>
    <property type="match status" value="2"/>
</dbReference>
<dbReference type="Pfam" id="PF00271">
    <property type="entry name" value="Helicase_C"/>
    <property type="match status" value="1"/>
</dbReference>
<dbReference type="InterPro" id="IPR021835">
    <property type="entry name" value="DUF3427"/>
</dbReference>
<dbReference type="PROSITE" id="PS51194">
    <property type="entry name" value="HELICASE_CTER"/>
    <property type="match status" value="1"/>
</dbReference>
<dbReference type="InterPro" id="IPR025202">
    <property type="entry name" value="PLD-like_dom"/>
</dbReference>
<comment type="caution">
    <text evidence="3">The sequence shown here is derived from an EMBL/GenBank/DDBJ whole genome shotgun (WGS) entry which is preliminary data.</text>
</comment>
<dbReference type="CDD" id="cd18799">
    <property type="entry name" value="SF2_C_EcoAI-like"/>
    <property type="match status" value="1"/>
</dbReference>
<dbReference type="Pfam" id="PF11907">
    <property type="entry name" value="DUF3427"/>
    <property type="match status" value="1"/>
</dbReference>
<dbReference type="SMART" id="SM00490">
    <property type="entry name" value="HELICc"/>
    <property type="match status" value="1"/>
</dbReference>
<dbReference type="Pfam" id="PF04851">
    <property type="entry name" value="ResIII"/>
    <property type="match status" value="1"/>
</dbReference>
<name>A0A4R5KLG1_9MICC</name>
<dbReference type="PROSITE" id="PS51192">
    <property type="entry name" value="HELICASE_ATP_BIND_1"/>
    <property type="match status" value="1"/>
</dbReference>
<dbReference type="CDD" id="cd09203">
    <property type="entry name" value="PLDc_N_DEXD_b1"/>
    <property type="match status" value="1"/>
</dbReference>
<feature type="domain" description="Helicase ATP-binding" evidence="1">
    <location>
        <begin position="326"/>
        <end position="467"/>
    </location>
</feature>
<evidence type="ECO:0000259" key="2">
    <source>
        <dbReference type="PROSITE" id="PS51194"/>
    </source>
</evidence>
<evidence type="ECO:0000313" key="3">
    <source>
        <dbReference type="EMBL" id="TDF95310.1"/>
    </source>
</evidence>
<dbReference type="SUPFAM" id="SSF56024">
    <property type="entry name" value="Phospholipase D/nuclease"/>
    <property type="match status" value="1"/>
</dbReference>
<proteinExistence type="predicted"/>
<dbReference type="SMART" id="SM00487">
    <property type="entry name" value="DEXDc"/>
    <property type="match status" value="1"/>
</dbReference>
<dbReference type="OrthoDB" id="9776021at2"/>
<dbReference type="GO" id="GO:0005524">
    <property type="term" value="F:ATP binding"/>
    <property type="evidence" value="ECO:0007669"/>
    <property type="project" value="InterPro"/>
</dbReference>
<sequence>MTTFDGGPADSKLPEGLYELLNTEGLAGKLALVPDLKPVVAVVEDDDSPDVLSRHVAGVVRRALSAAKPEDRVFLANRLLSEIKHADHIADGPTQLLSLHRPDALKRRQLRRPTTRLSESALLTNSKEDPNLAAELRTEIESANTVDLLCAFVRWTGLRLLQPALEQLRERGAKFRVITTTYMGATERRAIDELVMRYGAEVKINYQTQATRLHAKAWLFRRNTGFDTAYVGSSNLSQAALLDGLEWNVRLSSVATPDLLKKFEVTFDSYWEQRAFQSYDPDTDGAKLDAALERNGGRRTAAPDAATGLEVQPFLHQEEMLEGLEAERSKGYNRNLLVAATGTGKTVIAALDYKRLCEAAGRNLTLLFVAHRQEILKQSLRTYRDVMQDGAFGELYVGDHKPQEWRHLFASVQSLSSLGVEALKSDQFDVLVIDEFHHAMAPTYRLLLEYLQPQQLLGLTATPERGDGGDVAKEFFGGRTASELRLWDALDADLLVPFHYFGVSDDVDLTQVEWKRGNYDSAQLDRLYTGNDARAAKVIRELRDKVPSIEYMRAIGFCVSVQHARYMAEVFNGAGIASVAVDGSTDDVERELALSRLRDREINCIFAVDLFNEGLDLPQVDTILMLRPTQSATIFLQQLGRGLRRAEDKAVLTVMDFIGQQRREFRFDLRYRALTGYGRKELEKAIEDEFPYLPSGSQIVLDRVAQKVVLDNIKAQLRFNRTQLVQDIASYAEIDLEAYLEQSGNDLKLIYRSTRDSWTGYLRQAGLIEGFSPLEAVLTGKIRELSEASEQRLLGRMAALIHVDDPERADAYSMLVAPDAPRYAELGVREQTFARMLFYTLWDDGGDFKTYDAGLDYLRSYQFVCSEIRQLMKLGVAASRHAARGLGAGLQHIPLLSHATYRREEILAALEYGSLELGKNVQHREGVAWCPGTSTDAFFVTLNKDDRKHSATTMYRDYAIGPELFHWESQNATSPSSPTGKRYLDRLKHESHILLFTRDTAEDETGLTVPYTCLGQVDYVEHTGEKPIAIKWRLHRPMPGDVFATAAAVAQ</sequence>
<evidence type="ECO:0000313" key="4">
    <source>
        <dbReference type="Proteomes" id="UP000295511"/>
    </source>
</evidence>
<dbReference type="SUPFAM" id="SSF52540">
    <property type="entry name" value="P-loop containing nucleoside triphosphate hydrolases"/>
    <property type="match status" value="1"/>
</dbReference>
<dbReference type="InterPro" id="IPR006935">
    <property type="entry name" value="Helicase/UvrB_N"/>
</dbReference>
<reference evidence="3 4" key="1">
    <citation type="submission" date="2019-03" db="EMBL/GenBank/DDBJ databases">
        <title>Whole genome sequence of Arthrobacter sp JH1-1.</title>
        <authorList>
            <person name="Trinh H.N."/>
        </authorList>
    </citation>
    <scope>NUCLEOTIDE SEQUENCE [LARGE SCALE GENOMIC DNA]</scope>
    <source>
        <strain evidence="3 4">JH1-1</strain>
    </source>
</reference>
<dbReference type="InterPro" id="IPR014001">
    <property type="entry name" value="Helicase_ATP-bd"/>
</dbReference>
<feature type="domain" description="Helicase C-terminal" evidence="2">
    <location>
        <begin position="541"/>
        <end position="698"/>
    </location>
</feature>